<protein>
    <submittedName>
        <fullName evidence="2">Uncharacterized protein</fullName>
    </submittedName>
</protein>
<evidence type="ECO:0000256" key="1">
    <source>
        <dbReference type="SAM" id="MobiDB-lite"/>
    </source>
</evidence>
<evidence type="ECO:0000313" key="3">
    <source>
        <dbReference type="Proteomes" id="UP001144471"/>
    </source>
</evidence>
<feature type="region of interest" description="Disordered" evidence="1">
    <location>
        <begin position="47"/>
        <end position="68"/>
    </location>
</feature>
<proteinExistence type="predicted"/>
<evidence type="ECO:0000313" key="2">
    <source>
        <dbReference type="EMBL" id="GLI55304.1"/>
    </source>
</evidence>
<feature type="region of interest" description="Disordered" evidence="1">
    <location>
        <begin position="1"/>
        <end position="25"/>
    </location>
</feature>
<reference evidence="2" key="1">
    <citation type="submission" date="2022-12" db="EMBL/GenBank/DDBJ databases">
        <title>Reference genome sequencing for broad-spectrum identification of bacterial and archaeal isolates by mass spectrometry.</title>
        <authorList>
            <person name="Sekiguchi Y."/>
            <person name="Tourlousse D.M."/>
        </authorList>
    </citation>
    <scope>NUCLEOTIDE SEQUENCE</scope>
    <source>
        <strain evidence="2">10succ1</strain>
    </source>
</reference>
<dbReference type="EMBL" id="BSDY01000003">
    <property type="protein sequence ID" value="GLI55304.1"/>
    <property type="molecule type" value="Genomic_DNA"/>
</dbReference>
<dbReference type="Proteomes" id="UP001144471">
    <property type="component" value="Unassembled WGS sequence"/>
</dbReference>
<name>A0A9W6GK10_9FUSO</name>
<feature type="compositionally biased region" description="Basic and acidic residues" evidence="1">
    <location>
        <begin position="8"/>
        <end position="25"/>
    </location>
</feature>
<accession>A0A9W6GK10</accession>
<sequence>MLLYRKKYSSEKRDEQENREREKRAAREVGLLRAELSSSVQKIEELESALKKSENTESGENIQPEEVKGRPVKRRRLKHLQEWSIEDWDQLLEFDREYGLFSPMDKQRIGNIYSKLEMGLTVKMSVLSEGEQCLRKAVNNGYKLYTLEKERWEELLAAAAEEKLLPQWDLEFLEELAGKLMVGEISSKFDMVKGKDLLNILEEKLSKR</sequence>
<comment type="caution">
    <text evidence="2">The sequence shown here is derived from an EMBL/GenBank/DDBJ whole genome shotgun (WGS) entry which is preliminary data.</text>
</comment>
<dbReference type="AlphaFoldDB" id="A0A9W6GK10"/>
<keyword evidence="3" id="KW-1185">Reference proteome</keyword>
<organism evidence="2 3">
    <name type="scientific">Propionigenium maris DSM 9537</name>
    <dbReference type="NCBI Taxonomy" id="1123000"/>
    <lineage>
        <taxon>Bacteria</taxon>
        <taxon>Fusobacteriati</taxon>
        <taxon>Fusobacteriota</taxon>
        <taxon>Fusobacteriia</taxon>
        <taxon>Fusobacteriales</taxon>
        <taxon>Fusobacteriaceae</taxon>
        <taxon>Propionigenium</taxon>
    </lineage>
</organism>
<gene>
    <name evidence="2" type="ORF">PM10SUCC1_08180</name>
</gene>
<dbReference type="RefSeq" id="WP_281833660.1">
    <property type="nucleotide sequence ID" value="NZ_BSDY01000003.1"/>
</dbReference>